<reference evidence="1" key="1">
    <citation type="submission" date="2015-04" db="EMBL/GenBank/DDBJ databases">
        <title>The genome sequence of the plant pathogenic Rhizarian Plasmodiophora brassicae reveals insights in its biotrophic life cycle and the origin of chitin synthesis.</title>
        <authorList>
            <person name="Schwelm A."/>
            <person name="Fogelqvist J."/>
            <person name="Knaust A."/>
            <person name="Julke S."/>
            <person name="Lilja T."/>
            <person name="Dhandapani V."/>
            <person name="Bonilla-Rosso G."/>
            <person name="Karlsson M."/>
            <person name="Shevchenko A."/>
            <person name="Choi S.R."/>
            <person name="Kim H.G."/>
            <person name="Park J.Y."/>
            <person name="Lim Y.P."/>
            <person name="Ludwig-Muller J."/>
            <person name="Dixelius C."/>
        </authorList>
    </citation>
    <scope>NUCLEOTIDE SEQUENCE</scope>
    <source>
        <tissue evidence="1">Potato root galls</tissue>
    </source>
</reference>
<sequence length="108" mass="12598">MDHSSSFYWLRDFQPPCMNEILQAWFPRTKQSLLHPFAKDRTSFLLFLYLLMVEGGKLGIPSISTANLSVYQLLDRYEVHTESFWGDAWDPQVMIKSSNPNWAINAKL</sequence>
<proteinExistence type="predicted"/>
<accession>A0A0H5QTL6</accession>
<protein>
    <submittedName>
        <fullName evidence="1">Uncharacterized protein</fullName>
    </submittedName>
</protein>
<organism evidence="1">
    <name type="scientific">Spongospora subterranea</name>
    <dbReference type="NCBI Taxonomy" id="70186"/>
    <lineage>
        <taxon>Eukaryota</taxon>
        <taxon>Sar</taxon>
        <taxon>Rhizaria</taxon>
        <taxon>Endomyxa</taxon>
        <taxon>Phytomyxea</taxon>
        <taxon>Plasmodiophorida</taxon>
        <taxon>Plasmodiophoridae</taxon>
        <taxon>Spongospora</taxon>
    </lineage>
</organism>
<dbReference type="AlphaFoldDB" id="A0A0H5QTL6"/>
<name>A0A0H5QTL6_9EUKA</name>
<dbReference type="EMBL" id="HACM01004818">
    <property type="protein sequence ID" value="CRZ05260.1"/>
    <property type="molecule type" value="Transcribed_RNA"/>
</dbReference>
<evidence type="ECO:0000313" key="1">
    <source>
        <dbReference type="EMBL" id="CRZ05260.1"/>
    </source>
</evidence>